<sequence length="44" mass="5117">MFRFLVMEQAEGTGVQDCGRAFGGRRGSRCFKTSRKQTRECYHK</sequence>
<accession>C0BWJ7</accession>
<gene>
    <name evidence="1" type="ORF">CLOHYLEM_04180</name>
</gene>
<name>C0BWJ7_9FIRM</name>
<dbReference type="AlphaFoldDB" id="C0BWJ7"/>
<proteinExistence type="predicted"/>
<dbReference type="HOGENOM" id="CLU_3214443_0_0_9"/>
<evidence type="ECO:0000313" key="2">
    <source>
        <dbReference type="Proteomes" id="UP000004893"/>
    </source>
</evidence>
<organism evidence="1 2">
    <name type="scientific">[Clostridium] hylemonae DSM 15053</name>
    <dbReference type="NCBI Taxonomy" id="553973"/>
    <lineage>
        <taxon>Bacteria</taxon>
        <taxon>Bacillati</taxon>
        <taxon>Bacillota</taxon>
        <taxon>Clostridia</taxon>
        <taxon>Lachnospirales</taxon>
        <taxon>Lachnospiraceae</taxon>
    </lineage>
</organism>
<reference evidence="1" key="1">
    <citation type="submission" date="2009-02" db="EMBL/GenBank/DDBJ databases">
        <authorList>
            <person name="Fulton L."/>
            <person name="Clifton S."/>
            <person name="Fulton B."/>
            <person name="Xu J."/>
            <person name="Minx P."/>
            <person name="Pepin K.H."/>
            <person name="Johnson M."/>
            <person name="Bhonagiri V."/>
            <person name="Nash W.E."/>
            <person name="Mardis E.R."/>
            <person name="Wilson R.K."/>
        </authorList>
    </citation>
    <scope>NUCLEOTIDE SEQUENCE [LARGE SCALE GENOMIC DNA]</scope>
    <source>
        <strain evidence="1">DSM 15053</strain>
    </source>
</reference>
<keyword evidence="2" id="KW-1185">Reference proteome</keyword>
<dbReference type="Proteomes" id="UP000004893">
    <property type="component" value="Unassembled WGS sequence"/>
</dbReference>
<protein>
    <submittedName>
        <fullName evidence="1">Uncharacterized protein</fullName>
    </submittedName>
</protein>
<reference evidence="1" key="2">
    <citation type="submission" date="2013-06" db="EMBL/GenBank/DDBJ databases">
        <title>Draft genome sequence of Clostridium hylemonae (DSM 15053).</title>
        <authorList>
            <person name="Sudarsanam P."/>
            <person name="Ley R."/>
            <person name="Guruge J."/>
            <person name="Turnbaugh P.J."/>
            <person name="Mahowald M."/>
            <person name="Liep D."/>
            <person name="Gordon J."/>
        </authorList>
    </citation>
    <scope>NUCLEOTIDE SEQUENCE</scope>
    <source>
        <strain evidence="1">DSM 15053</strain>
    </source>
</reference>
<evidence type="ECO:0000313" key="1">
    <source>
        <dbReference type="EMBL" id="EEG75679.1"/>
    </source>
</evidence>
<dbReference type="EMBL" id="ABYI02000006">
    <property type="protein sequence ID" value="EEG75679.1"/>
    <property type="molecule type" value="Genomic_DNA"/>
</dbReference>
<comment type="caution">
    <text evidence="1">The sequence shown here is derived from an EMBL/GenBank/DDBJ whole genome shotgun (WGS) entry which is preliminary data.</text>
</comment>